<evidence type="ECO:0000313" key="3">
    <source>
        <dbReference type="Proteomes" id="UP001149009"/>
    </source>
</evidence>
<dbReference type="EMBL" id="JAODNV010000010">
    <property type="protein sequence ID" value="MCT8990644.1"/>
    <property type="molecule type" value="Genomic_DNA"/>
</dbReference>
<dbReference type="Pfam" id="PF05635">
    <property type="entry name" value="23S_rRNA_IVP"/>
    <property type="match status" value="1"/>
</dbReference>
<proteinExistence type="predicted"/>
<feature type="region of interest" description="Disordered" evidence="1">
    <location>
        <begin position="124"/>
        <end position="148"/>
    </location>
</feature>
<evidence type="ECO:0000313" key="2">
    <source>
        <dbReference type="EMBL" id="MCT8990644.1"/>
    </source>
</evidence>
<accession>A0A9X2X9N3</accession>
<keyword evidence="3" id="KW-1185">Reference proteome</keyword>
<dbReference type="SUPFAM" id="SSF158446">
    <property type="entry name" value="IVS-encoded protein-like"/>
    <property type="match status" value="1"/>
</dbReference>
<comment type="caution">
    <text evidence="2">The sequence shown here is derived from an EMBL/GenBank/DDBJ whole genome shotgun (WGS) entry which is preliminary data.</text>
</comment>
<dbReference type="InterPro" id="IPR036583">
    <property type="entry name" value="23S_rRNA_IVS_sf"/>
</dbReference>
<dbReference type="PANTHER" id="PTHR38471">
    <property type="entry name" value="FOUR HELIX BUNDLE PROTEIN"/>
    <property type="match status" value="1"/>
</dbReference>
<dbReference type="CDD" id="cd16377">
    <property type="entry name" value="23S_rRNA_IVP_like"/>
    <property type="match status" value="1"/>
</dbReference>
<reference evidence="2" key="1">
    <citation type="submission" date="2022-08" db="EMBL/GenBank/DDBJ databases">
        <title>Chelativorans sichuanense sp. nov., a paraffin oil-degrading bacterium isolated from a mixture of oil-based drill cuttings and paddy soil.</title>
        <authorList>
            <person name="Yu J."/>
            <person name="Liu H."/>
            <person name="Chen Q."/>
        </authorList>
    </citation>
    <scope>NUCLEOTIDE SEQUENCE</scope>
    <source>
        <strain evidence="2">SCAU 2101</strain>
    </source>
</reference>
<dbReference type="InterPro" id="IPR012657">
    <property type="entry name" value="23S_rRNA-intervening_sequence"/>
</dbReference>
<gene>
    <name evidence="2" type="ORF">NYR54_10120</name>
</gene>
<dbReference type="Gene3D" id="1.20.1440.60">
    <property type="entry name" value="23S rRNA-intervening sequence"/>
    <property type="match status" value="1"/>
</dbReference>
<dbReference type="PANTHER" id="PTHR38471:SF2">
    <property type="entry name" value="FOUR HELIX BUNDLE PROTEIN"/>
    <property type="match status" value="1"/>
</dbReference>
<organism evidence="2 3">
    <name type="scientific">Chelativorans petroleitrophicus</name>
    <dbReference type="NCBI Taxonomy" id="2975484"/>
    <lineage>
        <taxon>Bacteria</taxon>
        <taxon>Pseudomonadati</taxon>
        <taxon>Pseudomonadota</taxon>
        <taxon>Alphaproteobacteria</taxon>
        <taxon>Hyphomicrobiales</taxon>
        <taxon>Phyllobacteriaceae</taxon>
        <taxon>Chelativorans</taxon>
    </lineage>
</organism>
<dbReference type="RefSeq" id="WP_261515522.1">
    <property type="nucleotide sequence ID" value="NZ_JAODNV010000010.1"/>
</dbReference>
<dbReference type="AlphaFoldDB" id="A0A9X2X9N3"/>
<dbReference type="NCBIfam" id="TIGR02436">
    <property type="entry name" value="four helix bundle protein"/>
    <property type="match status" value="1"/>
</dbReference>
<name>A0A9X2X9N3_9HYPH</name>
<evidence type="ECO:0000256" key="1">
    <source>
        <dbReference type="SAM" id="MobiDB-lite"/>
    </source>
</evidence>
<sequence>MDEAGAERAEIRDYRGLTVWKDSMDMAADIYTMTRAFPREEMFGLSAQMRREASSIPANIAEGFGRAQRKSFIQFLRFAQGSLKELETHTMLSVGLLDKEQASTLKRGSSDWVRCLSPLSGRWSGAETKENDHSPFTIHHSPPHAAAV</sequence>
<protein>
    <submittedName>
        <fullName evidence="2">Four helix bundle protein</fullName>
    </submittedName>
</protein>
<dbReference type="Proteomes" id="UP001149009">
    <property type="component" value="Unassembled WGS sequence"/>
</dbReference>